<comment type="catalytic activity">
    <reaction evidence="10">
        <text>Hydrolyzes the peptide bond -P2-(S-farnesyl or geranylgeranyl)C-P1'-P2'-P3'-COOH where P1' and P2' are amino acids with aliphatic sidechains and P3' is any C-terminal residue.</text>
        <dbReference type="EC" id="3.4.26.1"/>
    </reaction>
</comment>
<dbReference type="GO" id="GO:0004222">
    <property type="term" value="F:metalloendopeptidase activity"/>
    <property type="evidence" value="ECO:0007669"/>
    <property type="project" value="InterPro"/>
</dbReference>
<accession>A0AAN9BD66</accession>
<name>A0AAN9BD66_9CAEN</name>
<dbReference type="InterPro" id="IPR039731">
    <property type="entry name" value="Rce1"/>
</dbReference>
<dbReference type="PANTHER" id="PTHR13046:SF0">
    <property type="entry name" value="CAAX PRENYL PROTEASE 2"/>
    <property type="match status" value="1"/>
</dbReference>
<dbReference type="GO" id="GO:0071586">
    <property type="term" value="P:CAAX-box protein processing"/>
    <property type="evidence" value="ECO:0007669"/>
    <property type="project" value="InterPro"/>
</dbReference>
<evidence type="ECO:0000256" key="6">
    <source>
        <dbReference type="ARBA" id="ARBA00022824"/>
    </source>
</evidence>
<comment type="caution">
    <text evidence="15">The sequence shown here is derived from an EMBL/GenBank/DDBJ whole genome shotgun (WGS) entry which is preliminary data.</text>
</comment>
<evidence type="ECO:0000256" key="5">
    <source>
        <dbReference type="ARBA" id="ARBA00022801"/>
    </source>
</evidence>
<dbReference type="Proteomes" id="UP001374579">
    <property type="component" value="Unassembled WGS sequence"/>
</dbReference>
<dbReference type="EC" id="3.4.26.1" evidence="11"/>
<comment type="subcellular location">
    <subcellularLocation>
        <location evidence="1">Endoplasmic reticulum membrane</location>
        <topology evidence="1">Multi-pass membrane protein</topology>
    </subcellularLocation>
</comment>
<feature type="transmembrane region" description="Helical" evidence="13">
    <location>
        <begin position="205"/>
        <end position="223"/>
    </location>
</feature>
<feature type="transmembrane region" description="Helical" evidence="13">
    <location>
        <begin position="12"/>
        <end position="32"/>
    </location>
</feature>
<feature type="transmembrane region" description="Helical" evidence="13">
    <location>
        <begin position="86"/>
        <end position="114"/>
    </location>
</feature>
<dbReference type="GO" id="GO:0005789">
    <property type="term" value="C:endoplasmic reticulum membrane"/>
    <property type="evidence" value="ECO:0007669"/>
    <property type="project" value="UniProtKB-SubCell"/>
</dbReference>
<keyword evidence="6" id="KW-0256">Endoplasmic reticulum</keyword>
<feature type="transmembrane region" description="Helical" evidence="13">
    <location>
        <begin position="44"/>
        <end position="66"/>
    </location>
</feature>
<evidence type="ECO:0000313" key="15">
    <source>
        <dbReference type="EMBL" id="KAK7103770.1"/>
    </source>
</evidence>
<keyword evidence="3" id="KW-0645">Protease</keyword>
<protein>
    <recommendedName>
        <fullName evidence="12">CAAX prenyl protease 2</fullName>
        <ecNumber evidence="11">3.4.26.1</ecNumber>
    </recommendedName>
    <alternativeName>
        <fullName evidence="9">Farnesylated proteins-converting enzyme 2</fullName>
    </alternativeName>
</protein>
<feature type="transmembrane region" description="Helical" evidence="13">
    <location>
        <begin position="261"/>
        <end position="285"/>
    </location>
</feature>
<evidence type="ECO:0000256" key="11">
    <source>
        <dbReference type="ARBA" id="ARBA00049729"/>
    </source>
</evidence>
<evidence type="ECO:0000256" key="10">
    <source>
        <dbReference type="ARBA" id="ARBA00047280"/>
    </source>
</evidence>
<feature type="domain" description="CAAX prenyl protease 2/Lysostaphin resistance protein A-like" evidence="14">
    <location>
        <begin position="138"/>
        <end position="242"/>
    </location>
</feature>
<keyword evidence="7 13" id="KW-1133">Transmembrane helix</keyword>
<keyword evidence="4 13" id="KW-0812">Transmembrane</keyword>
<evidence type="ECO:0000259" key="14">
    <source>
        <dbReference type="Pfam" id="PF02517"/>
    </source>
</evidence>
<reference evidence="15 16" key="1">
    <citation type="submission" date="2024-02" db="EMBL/GenBank/DDBJ databases">
        <title>Chromosome-scale genome assembly of the rough periwinkle Littorina saxatilis.</title>
        <authorList>
            <person name="De Jode A."/>
            <person name="Faria R."/>
            <person name="Formenti G."/>
            <person name="Sims Y."/>
            <person name="Smith T.P."/>
            <person name="Tracey A."/>
            <person name="Wood J.M.D."/>
            <person name="Zagrodzka Z.B."/>
            <person name="Johannesson K."/>
            <person name="Butlin R.K."/>
            <person name="Leder E.H."/>
        </authorList>
    </citation>
    <scope>NUCLEOTIDE SEQUENCE [LARGE SCALE GENOMIC DNA]</scope>
    <source>
        <strain evidence="15">Snail1</strain>
        <tissue evidence="15">Muscle</tissue>
    </source>
</reference>
<dbReference type="EMBL" id="JBAMIC010000008">
    <property type="protein sequence ID" value="KAK7103770.1"/>
    <property type="molecule type" value="Genomic_DNA"/>
</dbReference>
<keyword evidence="16" id="KW-1185">Reference proteome</keyword>
<organism evidence="15 16">
    <name type="scientific">Littorina saxatilis</name>
    <dbReference type="NCBI Taxonomy" id="31220"/>
    <lineage>
        <taxon>Eukaryota</taxon>
        <taxon>Metazoa</taxon>
        <taxon>Spiralia</taxon>
        <taxon>Lophotrochozoa</taxon>
        <taxon>Mollusca</taxon>
        <taxon>Gastropoda</taxon>
        <taxon>Caenogastropoda</taxon>
        <taxon>Littorinimorpha</taxon>
        <taxon>Littorinoidea</taxon>
        <taxon>Littorinidae</taxon>
        <taxon>Littorina</taxon>
    </lineage>
</organism>
<evidence type="ECO:0000313" key="16">
    <source>
        <dbReference type="Proteomes" id="UP001374579"/>
    </source>
</evidence>
<keyword evidence="5" id="KW-0378">Hydrolase</keyword>
<dbReference type="AlphaFoldDB" id="A0AAN9BD66"/>
<keyword evidence="8 13" id="KW-0472">Membrane</keyword>
<gene>
    <name evidence="15" type="ORF">V1264_018604</name>
</gene>
<evidence type="ECO:0000256" key="12">
    <source>
        <dbReference type="ARBA" id="ARBA00049763"/>
    </source>
</evidence>
<evidence type="ECO:0000256" key="3">
    <source>
        <dbReference type="ARBA" id="ARBA00022670"/>
    </source>
</evidence>
<feature type="transmembrane region" description="Helical" evidence="13">
    <location>
        <begin position="161"/>
        <end position="185"/>
    </location>
</feature>
<evidence type="ECO:0000256" key="9">
    <source>
        <dbReference type="ARBA" id="ARBA00032607"/>
    </source>
</evidence>
<comment type="similarity">
    <text evidence="2">Belongs to the peptidase U48 family.</text>
</comment>
<evidence type="ECO:0000256" key="4">
    <source>
        <dbReference type="ARBA" id="ARBA00022692"/>
    </source>
</evidence>
<sequence>MAAIVLDVAAWQAVLLCFLFAVIYVGSLYVWGNLSGHDRDHPDVIRRRFISVGVVCLCAPVLLWMFSDYGDGPDAHYIWEWMGLRFPWFGLTLIFAAVFPLILTMILFLGPLYLHYMDGVFRLYLEPRYWSNSIRNYVWVRNHIVAPFSEELIFRATMLPFLVPAFGVGWSIFLCPLFFGVAHFHHMIERVIRGQAEVADALKQTVFQICYTTVFGAYSAFLFTRTGHLMAPVIAHAFCNHMGFPAFNEVLGYPQPTRTKLIALFVLGLVLWVFLLFPLTTPWLYHNDVYYEI</sequence>
<dbReference type="InterPro" id="IPR003675">
    <property type="entry name" value="Rce1/LyrA-like_dom"/>
</dbReference>
<dbReference type="PANTHER" id="PTHR13046">
    <property type="entry name" value="PROTEASE U48 CAAX PRENYL PROTEASE RCE1"/>
    <property type="match status" value="1"/>
</dbReference>
<evidence type="ECO:0000256" key="1">
    <source>
        <dbReference type="ARBA" id="ARBA00004477"/>
    </source>
</evidence>
<proteinExistence type="inferred from homology"/>
<evidence type="ECO:0000256" key="13">
    <source>
        <dbReference type="SAM" id="Phobius"/>
    </source>
</evidence>
<evidence type="ECO:0000256" key="7">
    <source>
        <dbReference type="ARBA" id="ARBA00022989"/>
    </source>
</evidence>
<evidence type="ECO:0000256" key="8">
    <source>
        <dbReference type="ARBA" id="ARBA00023136"/>
    </source>
</evidence>
<dbReference type="Pfam" id="PF02517">
    <property type="entry name" value="Rce1-like"/>
    <property type="match status" value="1"/>
</dbReference>
<evidence type="ECO:0000256" key="2">
    <source>
        <dbReference type="ARBA" id="ARBA00006897"/>
    </source>
</evidence>